<dbReference type="InterPro" id="IPR036397">
    <property type="entry name" value="RNaseH_sf"/>
</dbReference>
<dbReference type="InterPro" id="IPR002156">
    <property type="entry name" value="RNaseH_domain"/>
</dbReference>
<evidence type="ECO:0000259" key="2">
    <source>
        <dbReference type="PROSITE" id="PS50879"/>
    </source>
</evidence>
<dbReference type="PANTHER" id="PTHR36688:SF1">
    <property type="entry name" value="ENDONUCLEASE_EXONUCLEASE_PHOSPHATASE DOMAIN-CONTAINING PROTEIN"/>
    <property type="match status" value="1"/>
</dbReference>
<evidence type="ECO:0008006" key="5">
    <source>
        <dbReference type="Google" id="ProtNLM"/>
    </source>
</evidence>
<dbReference type="InterPro" id="IPR012337">
    <property type="entry name" value="RNaseH-like_sf"/>
</dbReference>
<accession>A0ABM5KES9</accession>
<evidence type="ECO:0000313" key="3">
    <source>
        <dbReference type="EnsemblMetazoa" id="XP_050508706.1"/>
    </source>
</evidence>
<dbReference type="PROSITE" id="PS50878">
    <property type="entry name" value="RT_POL"/>
    <property type="match status" value="1"/>
</dbReference>
<dbReference type="Gene3D" id="3.30.420.10">
    <property type="entry name" value="Ribonuclease H-like superfamily/Ribonuclease H"/>
    <property type="match status" value="1"/>
</dbReference>
<dbReference type="InterPro" id="IPR000477">
    <property type="entry name" value="RT_dom"/>
</dbReference>
<dbReference type="InterPro" id="IPR052560">
    <property type="entry name" value="RdDP_mobile_element"/>
</dbReference>
<proteinExistence type="predicted"/>
<dbReference type="PROSITE" id="PS50879">
    <property type="entry name" value="RNASE_H_1"/>
    <property type="match status" value="1"/>
</dbReference>
<evidence type="ECO:0000313" key="4">
    <source>
        <dbReference type="Proteomes" id="UP001652700"/>
    </source>
</evidence>
<dbReference type="Pfam" id="PF00078">
    <property type="entry name" value="RVT_1"/>
    <property type="match status" value="1"/>
</dbReference>
<protein>
    <recommendedName>
        <fullName evidence="5">RNA-directed DNA polymerase from mobile element jockey-like</fullName>
    </recommendedName>
</protein>
<dbReference type="InterPro" id="IPR043502">
    <property type="entry name" value="DNA/RNA_pol_sf"/>
</dbReference>
<feature type="domain" description="RNase H type-1" evidence="2">
    <location>
        <begin position="525"/>
        <end position="661"/>
    </location>
</feature>
<dbReference type="Proteomes" id="UP001652700">
    <property type="component" value="Unplaced"/>
</dbReference>
<dbReference type="GeneID" id="126885933"/>
<feature type="domain" description="Reverse transcriptase" evidence="1">
    <location>
        <begin position="43"/>
        <end position="315"/>
    </location>
</feature>
<evidence type="ECO:0000259" key="1">
    <source>
        <dbReference type="PROSITE" id="PS50878"/>
    </source>
</evidence>
<dbReference type="RefSeq" id="XP_050508706.1">
    <property type="nucleotide sequence ID" value="XM_050652749.1"/>
</dbReference>
<dbReference type="SUPFAM" id="SSF53098">
    <property type="entry name" value="Ribonuclease H-like"/>
    <property type="match status" value="1"/>
</dbReference>
<dbReference type="Pfam" id="PF00075">
    <property type="entry name" value="RNase_H"/>
    <property type="match status" value="1"/>
</dbReference>
<reference evidence="3" key="1">
    <citation type="submission" date="2025-05" db="UniProtKB">
        <authorList>
            <consortium name="EnsemblMetazoa"/>
        </authorList>
    </citation>
    <scope>IDENTIFICATION</scope>
</reference>
<dbReference type="SUPFAM" id="SSF56672">
    <property type="entry name" value="DNA/RNA polymerases"/>
    <property type="match status" value="2"/>
</dbReference>
<dbReference type="PANTHER" id="PTHR36688">
    <property type="entry name" value="ENDO/EXONUCLEASE/PHOSPHATASE DOMAIN-CONTAINING PROTEIN"/>
    <property type="match status" value="1"/>
</dbReference>
<dbReference type="EnsemblMetazoa" id="XM_050652749.1">
    <property type="protein sequence ID" value="XP_050508706.1"/>
    <property type="gene ID" value="LOC126885933"/>
</dbReference>
<sequence>MSELKQGINNKKDTATGIDAITYSMIKYLPEAALKSLLHMYNKALEGKEIPESWKTQIILPFLKPTRNPQLVDSYRAIALSSCVGKIMEHFIKNRLEWILENNHTFNSFQSGFRKGMGIQTNIAFLTSYIQAAFSENKSVLGIFLDIKAAYDHVNIYILYKKMLDLNLPIELTNLTFKLLHNRKIYVKDEEENLIGPTFTTQGLAQGSPLSPLLFNIYIHSIYEIIPEECILLSYADDLVLLNKHQNPIQAAIGSNLILADISEWLAKHSFSISVNKSEVVWFAKTSNSYIYPEIVMDQQIIPRKKEIKYLGVTLTENLNWNPHIENIRSKAIKGINVMRAIGKVWWGGDPATLLLVYYGLVRSHLDFGSIFIKPSNKNTLRKLDTVQFQALRVILGCMKSTPTTALLAETAEMALEFRRKWLATKFMTKMYSIQDNPILKVIKDIKQACTYKIGYWKQRERPYLVEALDQLEPYKSIIHTANVIPCFSFNMDIQYTRLPTVQLKISKSDHHQNMIFKAATEKLSENYLFIYTDASKSGNAKEAETGYGVYIPNINYSYSSRLPSALNICTAEIVAIGKGVKECLNRGITDCIVFTDSRSAIQKLTKVGINANNDHTTLETKQLLVEANSDNKKYKLCWIPGHSGIEGNEYADKLANIGRVLNVPQSMKINYTDVWPILKSKIRREHDICWKSQTQTKGRWYSGIQPSFPDKPWFKKFPYIDRRHLTNIIRMRTGHCCTGSHLYRLKIKDHPFCECGREENIDHILLQCPIRKGTQFDLRDELKKLGVPVSFNIQDILCNLTFDQLKLIVTHLNINKVNL</sequence>
<keyword evidence="4" id="KW-1185">Reference proteome</keyword>
<dbReference type="CDD" id="cd09276">
    <property type="entry name" value="Rnase_HI_RT_non_LTR"/>
    <property type="match status" value="1"/>
</dbReference>
<dbReference type="CDD" id="cd01650">
    <property type="entry name" value="RT_nLTR_like"/>
    <property type="match status" value="1"/>
</dbReference>
<organism evidence="3 4">
    <name type="scientific">Diabrotica virgifera virgifera</name>
    <name type="common">western corn rootworm</name>
    <dbReference type="NCBI Taxonomy" id="50390"/>
    <lineage>
        <taxon>Eukaryota</taxon>
        <taxon>Metazoa</taxon>
        <taxon>Ecdysozoa</taxon>
        <taxon>Arthropoda</taxon>
        <taxon>Hexapoda</taxon>
        <taxon>Insecta</taxon>
        <taxon>Pterygota</taxon>
        <taxon>Neoptera</taxon>
        <taxon>Endopterygota</taxon>
        <taxon>Coleoptera</taxon>
        <taxon>Polyphaga</taxon>
        <taxon>Cucujiformia</taxon>
        <taxon>Chrysomeloidea</taxon>
        <taxon>Chrysomelidae</taxon>
        <taxon>Galerucinae</taxon>
        <taxon>Diabroticina</taxon>
        <taxon>Diabroticites</taxon>
        <taxon>Diabrotica</taxon>
    </lineage>
</organism>
<name>A0ABM5KES9_DIAVI</name>